<reference evidence="2" key="1">
    <citation type="submission" date="2018-02" db="EMBL/GenBank/DDBJ databases">
        <title>Rhizophora mucronata_Transcriptome.</title>
        <authorList>
            <person name="Meera S.P."/>
            <person name="Sreeshan A."/>
            <person name="Augustine A."/>
        </authorList>
    </citation>
    <scope>NUCLEOTIDE SEQUENCE</scope>
    <source>
        <tissue evidence="2">Leaf</tissue>
    </source>
</reference>
<name>A0A2P2MEZ2_RHIMU</name>
<protein>
    <submittedName>
        <fullName evidence="2">Uncharacterized protein</fullName>
    </submittedName>
</protein>
<accession>A0A2P2MEZ2</accession>
<dbReference type="AlphaFoldDB" id="A0A2P2MEZ2"/>
<proteinExistence type="predicted"/>
<sequence length="29" mass="3467">MEGRREDLREKEREGARDGREIDAPIIRL</sequence>
<evidence type="ECO:0000256" key="1">
    <source>
        <dbReference type="SAM" id="MobiDB-lite"/>
    </source>
</evidence>
<evidence type="ECO:0000313" key="2">
    <source>
        <dbReference type="EMBL" id="MBX28825.1"/>
    </source>
</evidence>
<organism evidence="2">
    <name type="scientific">Rhizophora mucronata</name>
    <name type="common">Asiatic mangrove</name>
    <dbReference type="NCBI Taxonomy" id="61149"/>
    <lineage>
        <taxon>Eukaryota</taxon>
        <taxon>Viridiplantae</taxon>
        <taxon>Streptophyta</taxon>
        <taxon>Embryophyta</taxon>
        <taxon>Tracheophyta</taxon>
        <taxon>Spermatophyta</taxon>
        <taxon>Magnoliopsida</taxon>
        <taxon>eudicotyledons</taxon>
        <taxon>Gunneridae</taxon>
        <taxon>Pentapetalae</taxon>
        <taxon>rosids</taxon>
        <taxon>fabids</taxon>
        <taxon>Malpighiales</taxon>
        <taxon>Rhizophoraceae</taxon>
        <taxon>Rhizophora</taxon>
    </lineage>
</organism>
<feature type="compositionally biased region" description="Basic and acidic residues" evidence="1">
    <location>
        <begin position="1"/>
        <end position="23"/>
    </location>
</feature>
<dbReference type="EMBL" id="GGEC01048341">
    <property type="protein sequence ID" value="MBX28825.1"/>
    <property type="molecule type" value="Transcribed_RNA"/>
</dbReference>
<feature type="region of interest" description="Disordered" evidence="1">
    <location>
        <begin position="1"/>
        <end position="29"/>
    </location>
</feature>